<gene>
    <name evidence="2" type="ORF">HQ865_14105</name>
</gene>
<feature type="transmembrane region" description="Helical" evidence="1">
    <location>
        <begin position="53"/>
        <end position="70"/>
    </location>
</feature>
<evidence type="ECO:0000313" key="2">
    <source>
        <dbReference type="EMBL" id="QKJ30833.1"/>
    </source>
</evidence>
<reference evidence="2 3" key="1">
    <citation type="submission" date="2020-05" db="EMBL/GenBank/DDBJ databases">
        <title>Mucilaginibacter mali sp. nov.</title>
        <authorList>
            <person name="Kim H.S."/>
            <person name="Lee K.C."/>
            <person name="Suh M.K."/>
            <person name="Kim J.-S."/>
            <person name="Han K.-I."/>
            <person name="Eom M.K."/>
            <person name="Shin Y.K."/>
            <person name="Lee J.-S."/>
        </authorList>
    </citation>
    <scope>NUCLEOTIDE SEQUENCE [LARGE SCALE GENOMIC DNA]</scope>
    <source>
        <strain evidence="2 3">G2-14</strain>
    </source>
</reference>
<name>A0A7D4TNC7_9SPHI</name>
<dbReference type="Proteomes" id="UP000505355">
    <property type="component" value="Chromosome"/>
</dbReference>
<keyword evidence="1" id="KW-0472">Membrane</keyword>
<dbReference type="KEGG" id="mmab:HQ865_14105"/>
<dbReference type="AlphaFoldDB" id="A0A7D4TNC7"/>
<dbReference type="RefSeq" id="WP_173415503.1">
    <property type="nucleotide sequence ID" value="NZ_CP054139.1"/>
</dbReference>
<dbReference type="EMBL" id="CP054139">
    <property type="protein sequence ID" value="QKJ30833.1"/>
    <property type="molecule type" value="Genomic_DNA"/>
</dbReference>
<keyword evidence="1" id="KW-0812">Transmembrane</keyword>
<organism evidence="2 3">
    <name type="scientific">Mucilaginibacter mali</name>
    <dbReference type="NCBI Taxonomy" id="2740462"/>
    <lineage>
        <taxon>Bacteria</taxon>
        <taxon>Pseudomonadati</taxon>
        <taxon>Bacteroidota</taxon>
        <taxon>Sphingobacteriia</taxon>
        <taxon>Sphingobacteriales</taxon>
        <taxon>Sphingobacteriaceae</taxon>
        <taxon>Mucilaginibacter</taxon>
    </lineage>
</organism>
<accession>A0A7D4TNC7</accession>
<sequence length="158" mass="18173">MYDIAPVFIDRETGMEWPIVAAVMIIIFGPWFYRKAQYDWPPVNSKQKKRFAIAITFCIALGGAIIYNSVREIMQDQIFKKNAMVTNGITTRFIKQTKSAPLIEYTFEVAGRRYINTDVSLRLGIEPKVPGGVYKVIYNKLDPQMSVMDMSARVYEDQ</sequence>
<keyword evidence="3" id="KW-1185">Reference proteome</keyword>
<evidence type="ECO:0000256" key="1">
    <source>
        <dbReference type="SAM" id="Phobius"/>
    </source>
</evidence>
<protein>
    <submittedName>
        <fullName evidence="2">Uncharacterized protein</fullName>
    </submittedName>
</protein>
<feature type="transmembrane region" description="Helical" evidence="1">
    <location>
        <begin position="15"/>
        <end position="33"/>
    </location>
</feature>
<proteinExistence type="predicted"/>
<keyword evidence="1" id="KW-1133">Transmembrane helix</keyword>
<evidence type="ECO:0000313" key="3">
    <source>
        <dbReference type="Proteomes" id="UP000505355"/>
    </source>
</evidence>